<reference evidence="1" key="1">
    <citation type="submission" date="2022-10" db="EMBL/GenBank/DDBJ databases">
        <title>Culturing micro-colonial fungi from biological soil crusts in the Mojave desert and describing Neophaeococcomyces mojavensis, and introducing the new genera and species Taxawa tesnikishii.</title>
        <authorList>
            <person name="Kurbessoian T."/>
            <person name="Stajich J.E."/>
        </authorList>
    </citation>
    <scope>NUCLEOTIDE SEQUENCE</scope>
    <source>
        <strain evidence="1">JES_112</strain>
    </source>
</reference>
<accession>A0ACC3A9Q0</accession>
<proteinExistence type="predicted"/>
<evidence type="ECO:0000313" key="1">
    <source>
        <dbReference type="EMBL" id="KAJ9657869.1"/>
    </source>
</evidence>
<comment type="caution">
    <text evidence="1">The sequence shown here is derived from an EMBL/GenBank/DDBJ whole genome shotgun (WGS) entry which is preliminary data.</text>
</comment>
<name>A0ACC3A9Q0_9EURO</name>
<keyword evidence="2" id="KW-1185">Reference proteome</keyword>
<dbReference type="Proteomes" id="UP001172386">
    <property type="component" value="Unassembled WGS sequence"/>
</dbReference>
<sequence>MAVTGTPQSDTNPCILLHGPHKSSLSTTHLPLPTLNEYPSDHVLLQIAYIGVCGSDVHFYTHGGVGSDTTKYAQHQGNDFLGLVMGHEASATVLEVGKQASTLQAGDSVAIEPGIPCRTCPRCAEGMYNLCPDMHFAASFHTIRDPKTQSITTGTTPGTLCKYYVLPESLCYKLPSDINLQEGVLVEPLAVAVHAARMVGINPVTVDTSKSLVVFGVGTVGILSAAVACAFGAGKVVIVDIDRQKLEFAKTWLGSASGAATRAGAALHTIQSEIGVSPADTARQIMAGCGLKAGADYVIEASGAPSATATGIHVLRSGGSMVQTGLAKKPAMDAFPIVDLSEKEIHLHGAFRYKIGDFATAVDVLRRGLVGPVGELISKVFEFKEYEEAWKATRDGGGKGTKNLIKGPE</sequence>
<gene>
    <name evidence="1" type="ORF">H2198_004065</name>
</gene>
<protein>
    <submittedName>
        <fullName evidence="1">Uncharacterized protein</fullName>
    </submittedName>
</protein>
<organism evidence="1 2">
    <name type="scientific">Neophaeococcomyces mojaviensis</name>
    <dbReference type="NCBI Taxonomy" id="3383035"/>
    <lineage>
        <taxon>Eukaryota</taxon>
        <taxon>Fungi</taxon>
        <taxon>Dikarya</taxon>
        <taxon>Ascomycota</taxon>
        <taxon>Pezizomycotina</taxon>
        <taxon>Eurotiomycetes</taxon>
        <taxon>Chaetothyriomycetidae</taxon>
        <taxon>Chaetothyriales</taxon>
        <taxon>Chaetothyriales incertae sedis</taxon>
        <taxon>Neophaeococcomyces</taxon>
    </lineage>
</organism>
<dbReference type="EMBL" id="JAPDRQ010000058">
    <property type="protein sequence ID" value="KAJ9657869.1"/>
    <property type="molecule type" value="Genomic_DNA"/>
</dbReference>
<evidence type="ECO:0000313" key="2">
    <source>
        <dbReference type="Proteomes" id="UP001172386"/>
    </source>
</evidence>